<reference evidence="1" key="2">
    <citation type="submission" date="2025-03" db="EMBL/GenBank/DDBJ databases">
        <authorList>
            <consortium name="ELIXIR-Norway"/>
            <consortium name="Elixir Norway"/>
        </authorList>
    </citation>
    <scope>NUCLEOTIDE SEQUENCE</scope>
</reference>
<protein>
    <submittedName>
        <fullName evidence="1">Uncharacterized protein</fullName>
    </submittedName>
</protein>
<reference evidence="1" key="1">
    <citation type="submission" date="2023-05" db="EMBL/GenBank/DDBJ databases">
        <authorList>
            <consortium name="ELIXIR-Norway"/>
        </authorList>
    </citation>
    <scope>NUCLEOTIDE SEQUENCE</scope>
</reference>
<sequence>MVCVCVLGQQYREVCVFTAWFQFPCARHGGCISSSCVRFSYLKIGVVHTSGPFKASHRIHLLFNWKKQTSQQSLPLLLEKTASIRLPDRCCLGLGHNPCLMESERPLKQPRKSQRVRLRKDEGSRVRVEQQPEGRDLLCLPLKMKRPPAKEYRRPLGTRKATRYAAISDGSNRKLLPCQLSTGNPSGFRGTGSICQASRPPVLRVLTQALQGCG</sequence>
<dbReference type="Proteomes" id="UP001162501">
    <property type="component" value="Chromosome 4"/>
</dbReference>
<evidence type="ECO:0000313" key="1">
    <source>
        <dbReference type="EMBL" id="CAN0516735.1"/>
    </source>
</evidence>
<gene>
    <name evidence="1" type="ORF">MRATA1EN22A_LOCUS23559</name>
</gene>
<dbReference type="EMBL" id="OX596088">
    <property type="protein sequence ID" value="CAN0516735.1"/>
    <property type="molecule type" value="Genomic_DNA"/>
</dbReference>
<proteinExistence type="predicted"/>
<name>A0AC59ZVC9_RANTA</name>
<evidence type="ECO:0000313" key="2">
    <source>
        <dbReference type="Proteomes" id="UP001162501"/>
    </source>
</evidence>
<accession>A0AC59ZVC9</accession>
<organism evidence="1 2">
    <name type="scientific">Rangifer tarandus platyrhynchus</name>
    <name type="common">Svalbard reindeer</name>
    <dbReference type="NCBI Taxonomy" id="3082113"/>
    <lineage>
        <taxon>Eukaryota</taxon>
        <taxon>Metazoa</taxon>
        <taxon>Chordata</taxon>
        <taxon>Craniata</taxon>
        <taxon>Vertebrata</taxon>
        <taxon>Euteleostomi</taxon>
        <taxon>Mammalia</taxon>
        <taxon>Eutheria</taxon>
        <taxon>Laurasiatheria</taxon>
        <taxon>Artiodactyla</taxon>
        <taxon>Ruminantia</taxon>
        <taxon>Pecora</taxon>
        <taxon>Cervidae</taxon>
        <taxon>Odocoileinae</taxon>
        <taxon>Rangifer</taxon>
    </lineage>
</organism>